<dbReference type="OrthoDB" id="3863715at2759"/>
<keyword evidence="2" id="KW-0548">Nucleotidyltransferase</keyword>
<accession>A0A443S326</accession>
<dbReference type="Gene3D" id="2.40.70.10">
    <property type="entry name" value="Acid Proteases"/>
    <property type="match status" value="1"/>
</dbReference>
<dbReference type="GO" id="GO:0016779">
    <property type="term" value="F:nucleotidyltransferase activity"/>
    <property type="evidence" value="ECO:0007669"/>
    <property type="project" value="UniProtKB-KW"/>
</dbReference>
<keyword evidence="3" id="KW-0540">Nuclease</keyword>
<dbReference type="CDD" id="cd09274">
    <property type="entry name" value="RNase_HI_RT_Ty3"/>
    <property type="match status" value="1"/>
</dbReference>
<dbReference type="STRING" id="299467.A0A443S326"/>
<sequence>MDTASTVNIINAQFAKQTGCKIIRKQTPIQLAGNKECISPGLAVFDLTVDRVTKQISALCLPDFQYSILIGVNIREHFPFNISLKNLSVSLPKNEFVEQVLTTNIETEFNRQPVNKELDSLLQEYIDVFDTKNEPVGKFEGEKFKINLKSDTPIRRPPYRHPRWKRDIINEQVQELLVNGSIRESDSPYGSPVTTAMKADGTHRLVIDVRELNKITVDDIEPMPNIDDIIEDTVHSRFFTKLDIKWFYHHFQIAEEDIRKTGFVTQDGHFEFLVVPFGAKNAPFFCQRQLRRLLRKHRKHVISYLDDILIHTADLKTHLLILREILEIIRQNNFRLRQKKCTFVANSVEFLGHVIEDGTVRPSDRHIQALKVYRQPVNKKGVQRLVGFINWLRKYIPKCGEWLSPITELLRDDVPFEWGEEQEKAMRSLIDYIIKGPVLTIFDSTKPREIHTDASSHGIAGVLIQESRPVAFYSRKLTAAERRLGPTELELLALVETLQLFRCQVLGYHTKCYTDHNSLRWLHQFHESKAKLYR</sequence>
<dbReference type="VEuPathDB" id="VectorBase:LDEU010104"/>
<evidence type="ECO:0000256" key="1">
    <source>
        <dbReference type="ARBA" id="ARBA00022679"/>
    </source>
</evidence>
<dbReference type="Proteomes" id="UP000288716">
    <property type="component" value="Unassembled WGS sequence"/>
</dbReference>
<keyword evidence="4" id="KW-0255">Endonuclease</keyword>
<dbReference type="Gene3D" id="3.10.10.10">
    <property type="entry name" value="HIV Type 1 Reverse Transcriptase, subunit A, domain 1"/>
    <property type="match status" value="1"/>
</dbReference>
<dbReference type="InterPro" id="IPR000477">
    <property type="entry name" value="RT_dom"/>
</dbReference>
<dbReference type="InterPro" id="IPR041577">
    <property type="entry name" value="RT_RNaseH_2"/>
</dbReference>
<dbReference type="AlphaFoldDB" id="A0A443S326"/>
<organism evidence="7 8">
    <name type="scientific">Leptotrombidium deliense</name>
    <dbReference type="NCBI Taxonomy" id="299467"/>
    <lineage>
        <taxon>Eukaryota</taxon>
        <taxon>Metazoa</taxon>
        <taxon>Ecdysozoa</taxon>
        <taxon>Arthropoda</taxon>
        <taxon>Chelicerata</taxon>
        <taxon>Arachnida</taxon>
        <taxon>Acari</taxon>
        <taxon>Acariformes</taxon>
        <taxon>Trombidiformes</taxon>
        <taxon>Prostigmata</taxon>
        <taxon>Anystina</taxon>
        <taxon>Parasitengona</taxon>
        <taxon>Trombiculoidea</taxon>
        <taxon>Trombiculidae</taxon>
        <taxon>Leptotrombidium</taxon>
    </lineage>
</organism>
<dbReference type="CDD" id="cd01647">
    <property type="entry name" value="RT_LTR"/>
    <property type="match status" value="1"/>
</dbReference>
<evidence type="ECO:0000256" key="2">
    <source>
        <dbReference type="ARBA" id="ARBA00022695"/>
    </source>
</evidence>
<dbReference type="Gene3D" id="3.30.70.270">
    <property type="match status" value="2"/>
</dbReference>
<dbReference type="GO" id="GO:0004519">
    <property type="term" value="F:endonuclease activity"/>
    <property type="evidence" value="ECO:0007669"/>
    <property type="project" value="UniProtKB-KW"/>
</dbReference>
<protein>
    <recommendedName>
        <fullName evidence="6">Reverse transcriptase domain-containing protein</fullName>
    </recommendedName>
</protein>
<keyword evidence="8" id="KW-1185">Reference proteome</keyword>
<feature type="non-terminal residue" evidence="7">
    <location>
        <position position="534"/>
    </location>
</feature>
<name>A0A443S326_9ACAR</name>
<gene>
    <name evidence="7" type="ORF">B4U80_00350</name>
</gene>
<dbReference type="PANTHER" id="PTHR37984">
    <property type="entry name" value="PROTEIN CBG26694"/>
    <property type="match status" value="1"/>
</dbReference>
<dbReference type="GO" id="GO:0071897">
    <property type="term" value="P:DNA biosynthetic process"/>
    <property type="evidence" value="ECO:0007669"/>
    <property type="project" value="UniProtKB-ARBA"/>
</dbReference>
<dbReference type="InterPro" id="IPR043128">
    <property type="entry name" value="Rev_trsase/Diguanyl_cyclase"/>
</dbReference>
<comment type="caution">
    <text evidence="7">The sequence shown here is derived from an EMBL/GenBank/DDBJ whole genome shotgun (WGS) entry which is preliminary data.</text>
</comment>
<keyword evidence="1" id="KW-0808">Transferase</keyword>
<keyword evidence="4" id="KW-0378">Hydrolase</keyword>
<dbReference type="InterPro" id="IPR021109">
    <property type="entry name" value="Peptidase_aspartic_dom_sf"/>
</dbReference>
<reference evidence="7 8" key="1">
    <citation type="journal article" date="2018" name="Gigascience">
        <title>Genomes of trombidid mites reveal novel predicted allergens and laterally-transferred genes associated with secondary metabolism.</title>
        <authorList>
            <person name="Dong X."/>
            <person name="Chaisiri K."/>
            <person name="Xia D."/>
            <person name="Armstrong S.D."/>
            <person name="Fang Y."/>
            <person name="Donnelly M.J."/>
            <person name="Kadowaki T."/>
            <person name="McGarry J.W."/>
            <person name="Darby A.C."/>
            <person name="Makepeace B.L."/>
        </authorList>
    </citation>
    <scope>NUCLEOTIDE SEQUENCE [LARGE SCALE GENOMIC DNA]</scope>
    <source>
        <strain evidence="7">UoL-UT</strain>
    </source>
</reference>
<feature type="domain" description="Reverse transcriptase" evidence="6">
    <location>
        <begin position="177"/>
        <end position="355"/>
    </location>
</feature>
<evidence type="ECO:0000256" key="3">
    <source>
        <dbReference type="ARBA" id="ARBA00022722"/>
    </source>
</evidence>
<keyword evidence="5" id="KW-0511">Multifunctional enzyme</keyword>
<evidence type="ECO:0000256" key="4">
    <source>
        <dbReference type="ARBA" id="ARBA00022759"/>
    </source>
</evidence>
<evidence type="ECO:0000256" key="5">
    <source>
        <dbReference type="ARBA" id="ARBA00023268"/>
    </source>
</evidence>
<dbReference type="PANTHER" id="PTHR37984:SF5">
    <property type="entry name" value="PROTEIN NYNRIN-LIKE"/>
    <property type="match status" value="1"/>
</dbReference>
<dbReference type="InterPro" id="IPR043502">
    <property type="entry name" value="DNA/RNA_pol_sf"/>
</dbReference>
<dbReference type="PROSITE" id="PS50878">
    <property type="entry name" value="RT_POL"/>
    <property type="match status" value="1"/>
</dbReference>
<dbReference type="SUPFAM" id="SSF56672">
    <property type="entry name" value="DNA/RNA polymerases"/>
    <property type="match status" value="1"/>
</dbReference>
<evidence type="ECO:0000313" key="8">
    <source>
        <dbReference type="Proteomes" id="UP000288716"/>
    </source>
</evidence>
<evidence type="ECO:0000259" key="6">
    <source>
        <dbReference type="PROSITE" id="PS50878"/>
    </source>
</evidence>
<evidence type="ECO:0000313" key="7">
    <source>
        <dbReference type="EMBL" id="RWS21936.1"/>
    </source>
</evidence>
<dbReference type="Pfam" id="PF17919">
    <property type="entry name" value="RT_RNaseH_2"/>
    <property type="match status" value="1"/>
</dbReference>
<dbReference type="FunFam" id="3.30.70.270:FF:000063">
    <property type="entry name" value="Zinc knuckle domaincontaining protein"/>
    <property type="match status" value="1"/>
</dbReference>
<proteinExistence type="predicted"/>
<dbReference type="Pfam" id="PF00078">
    <property type="entry name" value="RVT_1"/>
    <property type="match status" value="1"/>
</dbReference>
<dbReference type="InterPro" id="IPR050951">
    <property type="entry name" value="Retrovirus_Pol_polyprotein"/>
</dbReference>
<dbReference type="EMBL" id="NCKV01010314">
    <property type="protein sequence ID" value="RWS21936.1"/>
    <property type="molecule type" value="Genomic_DNA"/>
</dbReference>